<evidence type="ECO:0000256" key="6">
    <source>
        <dbReference type="ARBA" id="ARBA00023239"/>
    </source>
</evidence>
<evidence type="ECO:0000256" key="5">
    <source>
        <dbReference type="ARBA" id="ARBA00023235"/>
    </source>
</evidence>
<dbReference type="EC" id="5.3.1.24" evidence="7"/>
<dbReference type="CDD" id="cd00405">
    <property type="entry name" value="PRAI"/>
    <property type="match status" value="1"/>
</dbReference>
<dbReference type="GO" id="GO:0004640">
    <property type="term" value="F:phosphoribosylanthranilate isomerase activity"/>
    <property type="evidence" value="ECO:0007669"/>
    <property type="project" value="UniProtKB-EC"/>
</dbReference>
<protein>
    <recommendedName>
        <fullName evidence="7">N-(5'-phosphoribosyl)anthranilate isomerase</fullName>
        <shortName evidence="7">PRAI</shortName>
        <ecNumber evidence="7">5.3.1.24</ecNumber>
    </recommendedName>
</protein>
<reference evidence="10 11" key="1">
    <citation type="submission" date="2021-07" db="EMBL/GenBank/DDBJ databases">
        <title>The draft genome sequence of Sphingomicrobium sp. B8.</title>
        <authorList>
            <person name="Mu L."/>
        </authorList>
    </citation>
    <scope>NUCLEOTIDE SEQUENCE [LARGE SCALE GENOMIC DNA]</scope>
    <source>
        <strain evidence="10 11">B8</strain>
    </source>
</reference>
<dbReference type="PANTHER" id="PTHR22854">
    <property type="entry name" value="TRYPTOPHAN BIOSYNTHESIS PROTEIN"/>
    <property type="match status" value="1"/>
</dbReference>
<dbReference type="PANTHER" id="PTHR22854:SF2">
    <property type="entry name" value="INDOLE-3-GLYCEROL-PHOSPHATE SYNTHASE"/>
    <property type="match status" value="1"/>
</dbReference>
<dbReference type="Proteomes" id="UP000698028">
    <property type="component" value="Unassembled WGS sequence"/>
</dbReference>
<keyword evidence="11" id="KW-1185">Reference proteome</keyword>
<comment type="pathway">
    <text evidence="7">Amino-acid biosynthesis; L-tryptophan biosynthesis; L-tryptophan from chorismate: step 3/5.</text>
</comment>
<keyword evidence="2" id="KW-0210">Decarboxylase</keyword>
<accession>A0ABS6V345</accession>
<evidence type="ECO:0000313" key="11">
    <source>
        <dbReference type="Proteomes" id="UP000698028"/>
    </source>
</evidence>
<dbReference type="RefSeq" id="WP_218632011.1">
    <property type="nucleotide sequence ID" value="NZ_JAHVAH010000001.1"/>
</dbReference>
<evidence type="ECO:0000256" key="4">
    <source>
        <dbReference type="ARBA" id="ARBA00023141"/>
    </source>
</evidence>
<evidence type="ECO:0000259" key="9">
    <source>
        <dbReference type="Pfam" id="PF00697"/>
    </source>
</evidence>
<keyword evidence="1 7" id="KW-0028">Amino-acid biosynthesis</keyword>
<dbReference type="CDD" id="cd00331">
    <property type="entry name" value="IGPS"/>
    <property type="match status" value="1"/>
</dbReference>
<gene>
    <name evidence="10" type="primary">trpCF</name>
    <name evidence="7" type="synonym">trpF</name>
    <name evidence="10" type="ORF">KTQ36_01530</name>
</gene>
<sequence>MADVLARIVARKREEVAARLSGPVTAEPTTRSLKAALAKPGARFIMEIKPRSPSGHVANHEPMDALDAYRPVADAISVLTDEEDFGGSLKLLEEIRRNFGGPILAKDFIVDVAQVSEARRAGADAVLVMMSVLDDATAADVMAETKRLSMDAIVEVHDEAEMARATVLGAEIIGINNRDLKTLKTDLAVTERLAPLAPEGAILISESGVSSRVDVQRLGAVVDAFLVGSSLMAAEDIALAARSLVHGPVKLCGLTSVEDVAMAARFGATHAGIILVPETPRVVDVAEARVLSRAARSFGMKPVGVLRNEEPERVAELARVLKLAAVQLHGGEGATDIALLRTLLPEGCEVWTACAVEEERASAPRHGDRTLFDRPGGGTGRVFDWAAIDGRSDLSGAFLAGGITPANANEASQVGAFGIDVGSGVEAEPRRKDAAKIEALFAALRPKCRRTAA</sequence>
<evidence type="ECO:0000256" key="7">
    <source>
        <dbReference type="HAMAP-Rule" id="MF_00135"/>
    </source>
</evidence>
<proteinExistence type="inferred from homology"/>
<keyword evidence="6 10" id="KW-0456">Lyase</keyword>
<keyword evidence="3 7" id="KW-0822">Tryptophan biosynthesis</keyword>
<dbReference type="HAMAP" id="MF_00135">
    <property type="entry name" value="PRAI"/>
    <property type="match status" value="1"/>
</dbReference>
<evidence type="ECO:0000313" key="10">
    <source>
        <dbReference type="EMBL" id="MBW0143974.1"/>
    </source>
</evidence>
<evidence type="ECO:0000256" key="3">
    <source>
        <dbReference type="ARBA" id="ARBA00022822"/>
    </source>
</evidence>
<dbReference type="NCBIfam" id="NF006945">
    <property type="entry name" value="PRK09427.1"/>
    <property type="match status" value="1"/>
</dbReference>
<dbReference type="EMBL" id="JAHVAH010000001">
    <property type="protein sequence ID" value="MBW0143974.1"/>
    <property type="molecule type" value="Genomic_DNA"/>
</dbReference>
<comment type="caution">
    <text evidence="10">The sequence shown here is derived from an EMBL/GenBank/DDBJ whole genome shotgun (WGS) entry which is preliminary data.</text>
</comment>
<dbReference type="GO" id="GO:0004425">
    <property type="term" value="F:indole-3-glycerol-phosphate synthase activity"/>
    <property type="evidence" value="ECO:0007669"/>
    <property type="project" value="UniProtKB-EC"/>
</dbReference>
<dbReference type="InterPro" id="IPR001240">
    <property type="entry name" value="PRAI_dom"/>
</dbReference>
<feature type="domain" description="N-(5'phosphoribosyl) anthranilate isomerase (PRAI)" evidence="9">
    <location>
        <begin position="250"/>
        <end position="441"/>
    </location>
</feature>
<evidence type="ECO:0000256" key="2">
    <source>
        <dbReference type="ARBA" id="ARBA00022793"/>
    </source>
</evidence>
<keyword evidence="4 7" id="KW-0057">Aromatic amino acid biosynthesis</keyword>
<keyword evidence="5 7" id="KW-0413">Isomerase</keyword>
<dbReference type="Pfam" id="PF00218">
    <property type="entry name" value="IGPS"/>
    <property type="match status" value="1"/>
</dbReference>
<dbReference type="InterPro" id="IPR045186">
    <property type="entry name" value="Indole-3-glycerol_P_synth"/>
</dbReference>
<comment type="similarity">
    <text evidence="7">Belongs to the TrpF family.</text>
</comment>
<evidence type="ECO:0000259" key="8">
    <source>
        <dbReference type="Pfam" id="PF00218"/>
    </source>
</evidence>
<evidence type="ECO:0000256" key="1">
    <source>
        <dbReference type="ARBA" id="ARBA00022605"/>
    </source>
</evidence>
<name>A0ABS6V345_9SPHN</name>
<dbReference type="InterPro" id="IPR013798">
    <property type="entry name" value="Indole-3-glycerol_P_synth_dom"/>
</dbReference>
<feature type="domain" description="Indole-3-glycerol phosphate synthase" evidence="8">
    <location>
        <begin position="6"/>
        <end position="244"/>
    </location>
</feature>
<organism evidence="10 11">
    <name type="scientific">Sphingomicrobium clamense</name>
    <dbReference type="NCBI Taxonomy" id="2851013"/>
    <lineage>
        <taxon>Bacteria</taxon>
        <taxon>Pseudomonadati</taxon>
        <taxon>Pseudomonadota</taxon>
        <taxon>Alphaproteobacteria</taxon>
        <taxon>Sphingomonadales</taxon>
        <taxon>Sphingomonadaceae</taxon>
        <taxon>Sphingomicrobium</taxon>
    </lineage>
</organism>
<comment type="catalytic activity">
    <reaction evidence="7">
        <text>N-(5-phospho-beta-D-ribosyl)anthranilate = 1-(2-carboxyphenylamino)-1-deoxy-D-ribulose 5-phosphate</text>
        <dbReference type="Rhea" id="RHEA:21540"/>
        <dbReference type="ChEBI" id="CHEBI:18277"/>
        <dbReference type="ChEBI" id="CHEBI:58613"/>
        <dbReference type="EC" id="5.3.1.24"/>
    </reaction>
</comment>
<dbReference type="Pfam" id="PF00697">
    <property type="entry name" value="PRAI"/>
    <property type="match status" value="1"/>
</dbReference>